<keyword evidence="2" id="KW-0436">Ligase</keyword>
<dbReference type="PROSITE" id="PS00455">
    <property type="entry name" value="AMP_BINDING"/>
    <property type="match status" value="1"/>
</dbReference>
<dbReference type="FunFam" id="3.30.300.30:FF:000008">
    <property type="entry name" value="2,3-dihydroxybenzoate-AMP ligase"/>
    <property type="match status" value="1"/>
</dbReference>
<dbReference type="Gene3D" id="3.30.300.30">
    <property type="match status" value="1"/>
</dbReference>
<evidence type="ECO:0000256" key="4">
    <source>
        <dbReference type="ARBA" id="ARBA00023098"/>
    </source>
</evidence>
<reference evidence="7 8" key="1">
    <citation type="submission" date="2018-07" db="EMBL/GenBank/DDBJ databases">
        <title>Genomic Encyclopedia of Type Strains, Phase IV (KMG-IV): sequencing the most valuable type-strain genomes for metagenomic binning, comparative biology and taxonomic classification.</title>
        <authorList>
            <person name="Goeker M."/>
        </authorList>
    </citation>
    <scope>NUCLEOTIDE SEQUENCE [LARGE SCALE GENOMIC DNA]</scope>
    <source>
        <strain evidence="7 8">DSM 21634</strain>
    </source>
</reference>
<evidence type="ECO:0000256" key="2">
    <source>
        <dbReference type="ARBA" id="ARBA00022598"/>
    </source>
</evidence>
<evidence type="ECO:0000256" key="1">
    <source>
        <dbReference type="ARBA" id="ARBA00006432"/>
    </source>
</evidence>
<feature type="domain" description="AMP-dependent synthetase/ligase" evidence="5">
    <location>
        <begin position="21"/>
        <end position="401"/>
    </location>
</feature>
<dbReference type="PANTHER" id="PTHR43859:SF4">
    <property type="entry name" value="BUTANOATE--COA LIGASE AAE1-RELATED"/>
    <property type="match status" value="1"/>
</dbReference>
<protein>
    <submittedName>
        <fullName evidence="7">Fatty-acyl-CoA synthase</fullName>
    </submittedName>
</protein>
<keyword evidence="8" id="KW-1185">Reference proteome</keyword>
<dbReference type="Proteomes" id="UP000252884">
    <property type="component" value="Unassembled WGS sequence"/>
</dbReference>
<gene>
    <name evidence="7" type="ORF">DES41_103328</name>
</gene>
<dbReference type="Pfam" id="PF13193">
    <property type="entry name" value="AMP-binding_C"/>
    <property type="match status" value="1"/>
</dbReference>
<evidence type="ECO:0000259" key="5">
    <source>
        <dbReference type="Pfam" id="PF00501"/>
    </source>
</evidence>
<evidence type="ECO:0000313" key="8">
    <source>
        <dbReference type="Proteomes" id="UP000252884"/>
    </source>
</evidence>
<dbReference type="SUPFAM" id="SSF56801">
    <property type="entry name" value="Acetyl-CoA synthetase-like"/>
    <property type="match status" value="1"/>
</dbReference>
<dbReference type="InterPro" id="IPR042099">
    <property type="entry name" value="ANL_N_sf"/>
</dbReference>
<accession>A0A368XXN5</accession>
<sequence>MLGLMQNQPLLISSLIDFAERHHGDGEIVSRRVEGDFHRYAWRDVAQRARQVANGLDSWGLGFGERVATLAWNGYRHLELYFGVSGSGRVLHTVNPRLHPEQIAWIVNHAEDQVLCFDLSFLPIVQAIQANCPTVKHWVALCDADKLPAGSGVPGLKSYDAWLADQASTYQWPVFDENTASSMCYTSGTTGNPKAALYSHRSTTLHAYAAALPDVMGISARDAILPVVPMFHVNAWGIPYSAALTGAKLVFPGPAMDGKSIYELIEAEKVSYAAGVPTVWQMLLMHMKPAGLKFSTLKRTVIGGSACPPAMINAFRDDYGVEVLHAWGMTEMSPLGTLCTLKNKHLDLPKDEQMKILLKQGRAIYGVDMKIVGANGEDLPFDGKAAGDLLVRGPWVVREYFKGEGGSPLVRDAQGVEWFPTGDVATIDADGFMQITDRSKDVIKSGGEWISSIDIENIAVAHPAVAMAACIGVFHPKWDERPIVVVVKKPNAEVSRDELLKFYEGKTAKWQIPDDVVFVDAIPLGATGKMLKTRLREQLKDYRLPGL</sequence>
<dbReference type="GO" id="GO:0006631">
    <property type="term" value="P:fatty acid metabolic process"/>
    <property type="evidence" value="ECO:0007669"/>
    <property type="project" value="UniProtKB-KW"/>
</dbReference>
<dbReference type="NCBIfam" id="NF004674">
    <property type="entry name" value="PRK06018.1"/>
    <property type="match status" value="1"/>
</dbReference>
<name>A0A368XXN5_9BURK</name>
<dbReference type="Gene3D" id="3.40.50.12780">
    <property type="entry name" value="N-terminal domain of ligase-like"/>
    <property type="match status" value="1"/>
</dbReference>
<keyword evidence="3" id="KW-0276">Fatty acid metabolism</keyword>
<evidence type="ECO:0000313" key="7">
    <source>
        <dbReference type="EMBL" id="RCW72722.1"/>
    </source>
</evidence>
<comment type="similarity">
    <text evidence="1">Belongs to the ATP-dependent AMP-binding enzyme family.</text>
</comment>
<feature type="domain" description="AMP-binding enzyme C-terminal" evidence="6">
    <location>
        <begin position="455"/>
        <end position="529"/>
    </location>
</feature>
<dbReference type="PANTHER" id="PTHR43859">
    <property type="entry name" value="ACYL-ACTIVATING ENZYME"/>
    <property type="match status" value="1"/>
</dbReference>
<evidence type="ECO:0000256" key="3">
    <source>
        <dbReference type="ARBA" id="ARBA00022832"/>
    </source>
</evidence>
<dbReference type="InterPro" id="IPR000873">
    <property type="entry name" value="AMP-dep_synth/lig_dom"/>
</dbReference>
<evidence type="ECO:0000259" key="6">
    <source>
        <dbReference type="Pfam" id="PF13193"/>
    </source>
</evidence>
<proteinExistence type="inferred from homology"/>
<dbReference type="EMBL" id="QPJK01000003">
    <property type="protein sequence ID" value="RCW72722.1"/>
    <property type="molecule type" value="Genomic_DNA"/>
</dbReference>
<dbReference type="InterPro" id="IPR045851">
    <property type="entry name" value="AMP-bd_C_sf"/>
</dbReference>
<dbReference type="Pfam" id="PF00501">
    <property type="entry name" value="AMP-binding"/>
    <property type="match status" value="1"/>
</dbReference>
<dbReference type="InterPro" id="IPR025110">
    <property type="entry name" value="AMP-bd_C"/>
</dbReference>
<dbReference type="RefSeq" id="WP_114468125.1">
    <property type="nucleotide sequence ID" value="NZ_QPJK01000003.1"/>
</dbReference>
<dbReference type="GO" id="GO:0016874">
    <property type="term" value="F:ligase activity"/>
    <property type="evidence" value="ECO:0007669"/>
    <property type="project" value="UniProtKB-KW"/>
</dbReference>
<comment type="caution">
    <text evidence="7">The sequence shown here is derived from an EMBL/GenBank/DDBJ whole genome shotgun (WGS) entry which is preliminary data.</text>
</comment>
<organism evidence="7 8">
    <name type="scientific">Pseudorhodoferax soli</name>
    <dbReference type="NCBI Taxonomy" id="545864"/>
    <lineage>
        <taxon>Bacteria</taxon>
        <taxon>Pseudomonadati</taxon>
        <taxon>Pseudomonadota</taxon>
        <taxon>Betaproteobacteria</taxon>
        <taxon>Burkholderiales</taxon>
        <taxon>Comamonadaceae</taxon>
    </lineage>
</organism>
<dbReference type="NCBIfam" id="NF005426">
    <property type="entry name" value="PRK07008.1"/>
    <property type="match status" value="1"/>
</dbReference>
<dbReference type="OrthoDB" id="9766486at2"/>
<dbReference type="CDD" id="cd12119">
    <property type="entry name" value="ttLC_FACS_AlkK_like"/>
    <property type="match status" value="1"/>
</dbReference>
<dbReference type="AlphaFoldDB" id="A0A368XXN5"/>
<dbReference type="NCBIfam" id="NF004837">
    <property type="entry name" value="PRK06187.1"/>
    <property type="match status" value="1"/>
</dbReference>
<dbReference type="InterPro" id="IPR020845">
    <property type="entry name" value="AMP-binding_CS"/>
</dbReference>
<keyword evidence="4" id="KW-0443">Lipid metabolism</keyword>